<evidence type="ECO:0000313" key="3">
    <source>
        <dbReference type="Proteomes" id="UP000652761"/>
    </source>
</evidence>
<feature type="compositionally biased region" description="Basic and acidic residues" evidence="1">
    <location>
        <begin position="55"/>
        <end position="68"/>
    </location>
</feature>
<comment type="caution">
    <text evidence="2">The sequence shown here is derived from an EMBL/GenBank/DDBJ whole genome shotgun (WGS) entry which is preliminary data.</text>
</comment>
<accession>A0A843VST2</accession>
<feature type="region of interest" description="Disordered" evidence="1">
    <location>
        <begin position="45"/>
        <end position="122"/>
    </location>
</feature>
<keyword evidence="3" id="KW-1185">Reference proteome</keyword>
<evidence type="ECO:0000313" key="2">
    <source>
        <dbReference type="EMBL" id="MQL99768.1"/>
    </source>
</evidence>
<dbReference type="Proteomes" id="UP000652761">
    <property type="component" value="Unassembled WGS sequence"/>
</dbReference>
<gene>
    <name evidence="2" type="ORF">Taro_032496</name>
</gene>
<proteinExistence type="predicted"/>
<organism evidence="2 3">
    <name type="scientific">Colocasia esculenta</name>
    <name type="common">Wild taro</name>
    <name type="synonym">Arum esculentum</name>
    <dbReference type="NCBI Taxonomy" id="4460"/>
    <lineage>
        <taxon>Eukaryota</taxon>
        <taxon>Viridiplantae</taxon>
        <taxon>Streptophyta</taxon>
        <taxon>Embryophyta</taxon>
        <taxon>Tracheophyta</taxon>
        <taxon>Spermatophyta</taxon>
        <taxon>Magnoliopsida</taxon>
        <taxon>Liliopsida</taxon>
        <taxon>Araceae</taxon>
        <taxon>Aroideae</taxon>
        <taxon>Colocasieae</taxon>
        <taxon>Colocasia</taxon>
    </lineage>
</organism>
<reference evidence="2" key="1">
    <citation type="submission" date="2017-07" db="EMBL/GenBank/DDBJ databases">
        <title>Taro Niue Genome Assembly and Annotation.</title>
        <authorList>
            <person name="Atibalentja N."/>
            <person name="Keating K."/>
            <person name="Fields C.J."/>
        </authorList>
    </citation>
    <scope>NUCLEOTIDE SEQUENCE</scope>
    <source>
        <strain evidence="2">Niue_2</strain>
        <tissue evidence="2">Leaf</tissue>
    </source>
</reference>
<name>A0A843VST2_COLES</name>
<sequence>MGEGALSWIEALRTAPTKKTKNKNLIPLEFGRSTLNTWILVDFPPESDPWPSIRSKADPGDSTFHELEASPPPQLGCQLEGEGPSSWVQPEAPPSVGGAIQRGGKRSRQDRHRDSDGLPVAF</sequence>
<evidence type="ECO:0000256" key="1">
    <source>
        <dbReference type="SAM" id="MobiDB-lite"/>
    </source>
</evidence>
<dbReference type="AlphaFoldDB" id="A0A843VST2"/>
<dbReference type="EMBL" id="NMUH01002406">
    <property type="protein sequence ID" value="MQL99768.1"/>
    <property type="molecule type" value="Genomic_DNA"/>
</dbReference>
<protein>
    <submittedName>
        <fullName evidence="2">Uncharacterized protein</fullName>
    </submittedName>
</protein>